<evidence type="ECO:0000313" key="3">
    <source>
        <dbReference type="EMBL" id="MBK8888910.1"/>
    </source>
</evidence>
<feature type="domain" description="ChrR-like cupin" evidence="2">
    <location>
        <begin position="28"/>
        <end position="122"/>
    </location>
</feature>
<organism evidence="3 4">
    <name type="scientific">Candidatus Dechloromonas phosphorivorans</name>
    <dbReference type="NCBI Taxonomy" id="2899244"/>
    <lineage>
        <taxon>Bacteria</taxon>
        <taxon>Pseudomonadati</taxon>
        <taxon>Pseudomonadota</taxon>
        <taxon>Betaproteobacteria</taxon>
        <taxon>Rhodocyclales</taxon>
        <taxon>Azonexaceae</taxon>
        <taxon>Dechloromonas</taxon>
    </lineage>
</organism>
<feature type="signal peptide" evidence="1">
    <location>
        <begin position="1"/>
        <end position="24"/>
    </location>
</feature>
<evidence type="ECO:0000313" key="4">
    <source>
        <dbReference type="Proteomes" id="UP000808146"/>
    </source>
</evidence>
<accession>A0A9D7LJD3</accession>
<evidence type="ECO:0000256" key="1">
    <source>
        <dbReference type="SAM" id="SignalP"/>
    </source>
</evidence>
<comment type="caution">
    <text evidence="3">The sequence shown here is derived from an EMBL/GenBank/DDBJ whole genome shotgun (WGS) entry which is preliminary data.</text>
</comment>
<name>A0A9D7LJD3_9RHOO</name>
<dbReference type="EMBL" id="JADKBR010000001">
    <property type="protein sequence ID" value="MBK8888910.1"/>
    <property type="molecule type" value="Genomic_DNA"/>
</dbReference>
<gene>
    <name evidence="3" type="ORF">IPN75_00320</name>
</gene>
<keyword evidence="1" id="KW-0732">Signal</keyword>
<proteinExistence type="predicted"/>
<sequence>MYSSKYLWAISVVALALAVPPGYAQDSGFVVTPSELQWKPGDVPGLESAPVIGSMFKAGPYVAMVKFPANFTVRPHSHPEARQYTIISGTWYIGWGSTLDESKLKALPPGSFYTEPANVPHFVVTKGEPVIIQVSGTGPSASDFIAPGK</sequence>
<reference evidence="3" key="1">
    <citation type="submission" date="2020-10" db="EMBL/GenBank/DDBJ databases">
        <title>Connecting structure to function with the recovery of over 1000 high-quality activated sludge metagenome-assembled genomes encoding full-length rRNA genes using long-read sequencing.</title>
        <authorList>
            <person name="Singleton C.M."/>
            <person name="Petriglieri F."/>
            <person name="Kristensen J.M."/>
            <person name="Kirkegaard R.H."/>
            <person name="Michaelsen T.Y."/>
            <person name="Andersen M.H."/>
            <person name="Karst S.M."/>
            <person name="Dueholm M.S."/>
            <person name="Nielsen P.H."/>
            <person name="Albertsen M."/>
        </authorList>
    </citation>
    <scope>NUCLEOTIDE SEQUENCE</scope>
    <source>
        <strain evidence="3">OdNE_18-Q3-R46-58_BAT3C.305</strain>
    </source>
</reference>
<dbReference type="CDD" id="cd06989">
    <property type="entry name" value="cupin_DRT102"/>
    <property type="match status" value="1"/>
</dbReference>
<feature type="chain" id="PRO_5039512601" evidence="1">
    <location>
        <begin position="25"/>
        <end position="149"/>
    </location>
</feature>
<dbReference type="AlphaFoldDB" id="A0A9D7LJD3"/>
<dbReference type="InterPro" id="IPR025979">
    <property type="entry name" value="ChrR-like_cupin_dom"/>
</dbReference>
<dbReference type="Pfam" id="PF12973">
    <property type="entry name" value="Cupin_7"/>
    <property type="match status" value="1"/>
</dbReference>
<dbReference type="Gene3D" id="2.60.120.10">
    <property type="entry name" value="Jelly Rolls"/>
    <property type="match status" value="1"/>
</dbReference>
<protein>
    <submittedName>
        <fullName evidence="3">Cupin domain-containing protein</fullName>
    </submittedName>
</protein>
<dbReference type="InterPro" id="IPR014710">
    <property type="entry name" value="RmlC-like_jellyroll"/>
</dbReference>
<dbReference type="Proteomes" id="UP000808146">
    <property type="component" value="Unassembled WGS sequence"/>
</dbReference>
<dbReference type="SUPFAM" id="SSF51182">
    <property type="entry name" value="RmlC-like cupins"/>
    <property type="match status" value="1"/>
</dbReference>
<evidence type="ECO:0000259" key="2">
    <source>
        <dbReference type="Pfam" id="PF12973"/>
    </source>
</evidence>
<dbReference type="InterPro" id="IPR011051">
    <property type="entry name" value="RmlC_Cupin_sf"/>
</dbReference>